<comment type="caution">
    <text evidence="7">The sequence shown here is derived from an EMBL/GenBank/DDBJ whole genome shotgun (WGS) entry which is preliminary data.</text>
</comment>
<evidence type="ECO:0000256" key="5">
    <source>
        <dbReference type="SAM" id="MobiDB-lite"/>
    </source>
</evidence>
<gene>
    <name evidence="7" type="ORF">DV451_001013</name>
</gene>
<dbReference type="GO" id="GO:0003743">
    <property type="term" value="F:translation initiation factor activity"/>
    <property type="evidence" value="ECO:0007669"/>
    <property type="project" value="UniProtKB-UniRule"/>
</dbReference>
<organism evidence="7 8">
    <name type="scientific">Geotrichum candidum</name>
    <name type="common">Oospora lactis</name>
    <name type="synonym">Dipodascus geotrichum</name>
    <dbReference type="NCBI Taxonomy" id="1173061"/>
    <lineage>
        <taxon>Eukaryota</taxon>
        <taxon>Fungi</taxon>
        <taxon>Dikarya</taxon>
        <taxon>Ascomycota</taxon>
        <taxon>Saccharomycotina</taxon>
        <taxon>Dipodascomycetes</taxon>
        <taxon>Dipodascales</taxon>
        <taxon>Dipodascaceae</taxon>
        <taxon>Geotrichum</taxon>
    </lineage>
</organism>
<dbReference type="AlphaFoldDB" id="A0A9P5G8C2"/>
<dbReference type="GO" id="GO:0008237">
    <property type="term" value="F:metallopeptidase activity"/>
    <property type="evidence" value="ECO:0007669"/>
    <property type="project" value="InterPro"/>
</dbReference>
<evidence type="ECO:0000256" key="4">
    <source>
        <dbReference type="HAMAP-Rule" id="MF_03007"/>
    </source>
</evidence>
<reference evidence="7" key="2">
    <citation type="submission" date="2020-01" db="EMBL/GenBank/DDBJ databases">
        <authorList>
            <person name="Perkins V."/>
            <person name="Lessard M.-H."/>
            <person name="Dugat-Bony E."/>
            <person name="Frenette M."/>
            <person name="Labrie S."/>
        </authorList>
    </citation>
    <scope>NUCLEOTIDE SEQUENCE</scope>
    <source>
        <strain evidence="7">LMA-70</strain>
    </source>
</reference>
<dbReference type="GO" id="GO:0016282">
    <property type="term" value="C:eukaryotic 43S preinitiation complex"/>
    <property type="evidence" value="ECO:0007669"/>
    <property type="project" value="UniProtKB-UniRule"/>
</dbReference>
<reference evidence="7" key="1">
    <citation type="journal article" date="2020" name="Front. Microbiol.">
        <title>Phenotypic and Genetic Characterization of the Cheese Ripening Yeast Geotrichum candidum.</title>
        <authorList>
            <person name="Perkins V."/>
            <person name="Vignola S."/>
            <person name="Lessard M.H."/>
            <person name="Plante P.L."/>
            <person name="Corbeil J."/>
            <person name="Dugat-Bony E."/>
            <person name="Frenette M."/>
            <person name="Labrie S."/>
        </authorList>
    </citation>
    <scope>NUCLEOTIDE SEQUENCE</scope>
    <source>
        <strain evidence="7">LMA-70</strain>
    </source>
</reference>
<dbReference type="InterPro" id="IPR000555">
    <property type="entry name" value="JAMM/MPN+_dom"/>
</dbReference>
<evidence type="ECO:0000256" key="1">
    <source>
        <dbReference type="ARBA" id="ARBA00022490"/>
    </source>
</evidence>
<dbReference type="Gene3D" id="3.40.140.10">
    <property type="entry name" value="Cytidine Deaminase, domain 2"/>
    <property type="match status" value="1"/>
</dbReference>
<feature type="region of interest" description="Disordered" evidence="5">
    <location>
        <begin position="1"/>
        <end position="22"/>
    </location>
</feature>
<dbReference type="GO" id="GO:0033290">
    <property type="term" value="C:eukaryotic 48S preinitiation complex"/>
    <property type="evidence" value="ECO:0007669"/>
    <property type="project" value="UniProtKB-UniRule"/>
</dbReference>
<dbReference type="InterPro" id="IPR050242">
    <property type="entry name" value="JAMM_MPN+_peptidase_M67A"/>
</dbReference>
<accession>A0A9P5G8C2</accession>
<protein>
    <recommendedName>
        <fullName evidence="4">Eukaryotic translation initiation factor 3 subunit H</fullName>
        <shortName evidence="4">eIF3h</shortName>
    </recommendedName>
</protein>
<dbReference type="InterPro" id="IPR045810">
    <property type="entry name" value="eIF3h_C"/>
</dbReference>
<comment type="subunit">
    <text evidence="4">Component of the eukaryotic translation initiation factor 3 (eIF-3) complex.</text>
</comment>
<keyword evidence="2 4" id="KW-0396">Initiation factor</keyword>
<evidence type="ECO:0000259" key="6">
    <source>
        <dbReference type="PROSITE" id="PS50249"/>
    </source>
</evidence>
<comment type="function">
    <text evidence="4">Component of the eukaryotic translation initiation factor 3 (eIF-3) complex, which is involved in protein synthesis of a specialized repertoire of mRNAs and, together with other initiation factors, stimulates binding of mRNA and methionyl-tRNAi to the 40S ribosome. The eIF-3 complex specifically targets and initiates translation of a subset of mRNAs involved in cell proliferation.</text>
</comment>
<dbReference type="Pfam" id="PF19445">
    <property type="entry name" value="eIF3h_C"/>
    <property type="match status" value="1"/>
</dbReference>
<evidence type="ECO:0000256" key="2">
    <source>
        <dbReference type="ARBA" id="ARBA00022540"/>
    </source>
</evidence>
<feature type="compositionally biased region" description="Low complexity" evidence="5">
    <location>
        <begin position="8"/>
        <end position="22"/>
    </location>
</feature>
<evidence type="ECO:0000313" key="7">
    <source>
        <dbReference type="EMBL" id="KAF5104022.1"/>
    </source>
</evidence>
<name>A0A9P5G8C2_GEOCN</name>
<dbReference type="Pfam" id="PF01398">
    <property type="entry name" value="JAB"/>
    <property type="match status" value="1"/>
</dbReference>
<dbReference type="PROSITE" id="PS50249">
    <property type="entry name" value="MPN"/>
    <property type="match status" value="1"/>
</dbReference>
<comment type="subcellular location">
    <subcellularLocation>
        <location evidence="4">Cytoplasm</location>
    </subcellularLocation>
</comment>
<dbReference type="InterPro" id="IPR037518">
    <property type="entry name" value="MPN"/>
</dbReference>
<dbReference type="GO" id="GO:0005852">
    <property type="term" value="C:eukaryotic translation initiation factor 3 complex"/>
    <property type="evidence" value="ECO:0007669"/>
    <property type="project" value="UniProtKB-UniRule"/>
</dbReference>
<comment type="similarity">
    <text evidence="4">Belongs to the eIF-3 subunit H family.</text>
</comment>
<feature type="domain" description="MPN" evidence="6">
    <location>
        <begin position="26"/>
        <end position="163"/>
    </location>
</feature>
<dbReference type="CDD" id="cd08065">
    <property type="entry name" value="MPN_eIF3h"/>
    <property type="match status" value="1"/>
</dbReference>
<evidence type="ECO:0000313" key="8">
    <source>
        <dbReference type="Proteomes" id="UP000750522"/>
    </source>
</evidence>
<dbReference type="GO" id="GO:0001732">
    <property type="term" value="P:formation of cytoplasmic translation initiation complex"/>
    <property type="evidence" value="ECO:0007669"/>
    <property type="project" value="UniProtKB-UniRule"/>
</dbReference>
<keyword evidence="1 4" id="KW-0963">Cytoplasm</keyword>
<dbReference type="EMBL" id="QQZK01000014">
    <property type="protein sequence ID" value="KAF5104022.1"/>
    <property type="molecule type" value="Genomic_DNA"/>
</dbReference>
<dbReference type="Proteomes" id="UP000750522">
    <property type="component" value="Unassembled WGS sequence"/>
</dbReference>
<keyword evidence="3 4" id="KW-0648">Protein biosynthesis</keyword>
<proteinExistence type="inferred from homology"/>
<dbReference type="InterPro" id="IPR027524">
    <property type="entry name" value="eIF3h"/>
</dbReference>
<dbReference type="HAMAP" id="MF_03007">
    <property type="entry name" value="eIF3h"/>
    <property type="match status" value="1"/>
</dbReference>
<sequence length="347" mass="38871">MSKSYANPAPTQAPKFPTAPATTTEVEIDSSVVLKIIKAASDGFPSFVSGQLLGVDLENVLNVTHAFSYPASIKDNESAGIRSKSIVKYQNDILSHLKAVNVDVNTIGYFASTALGRYFHSTVIDNLLHLQAANPNAVFLLYDNAHPTESGISLKAYRLSEAFIQARKEGSFSTEYLQKVDLTYRNIFDELPVSIKNSHLVTLFLQTLEKKNASQTHPTSLASNFDKFDISIDSYLERNIEGIFNSIDGFHTDQGSYNWYQRQMAREKLKIKQWQHKRALENSARVASGKDPLPEDEWKTLFKLPEEPSRYDNLLISGQTDKFCSQIEDFGANVNTKLFATQKSLNI</sequence>
<dbReference type="PANTHER" id="PTHR10410">
    <property type="entry name" value="EUKARYOTIC TRANSLATION INITIATION FACTOR 3 -RELATED"/>
    <property type="match status" value="1"/>
</dbReference>
<evidence type="ECO:0000256" key="3">
    <source>
        <dbReference type="ARBA" id="ARBA00022917"/>
    </source>
</evidence>